<sequence length="215" mass="23283">MDYLENLHDAVLKGNPTIAVEITERALKEKIDPHILINKYMIRAMDEVGARFERFEYFIPQLLMSAKAMKGAMALIRPLLISEGEEDTSIYAITGTVKGDVHDIGKNLLGALLEGGGFRVVDLGTNVSPEQFIEAVKTHKAKLVCMSALLTTTMPGMKTTIDAFKDAGIRDEVIMLVGGAPVTHHFAKDIGADGYKDNASAGVVLAKELLGIGKK</sequence>
<evidence type="ECO:0008006" key="7">
    <source>
        <dbReference type="Google" id="ProtNLM"/>
    </source>
</evidence>
<dbReference type="InterPro" id="IPR036594">
    <property type="entry name" value="Meth_synthase_dom"/>
</dbReference>
<dbReference type="InterPro" id="IPR006158">
    <property type="entry name" value="Cobalamin-bd"/>
</dbReference>
<dbReference type="SUPFAM" id="SSF47644">
    <property type="entry name" value="Methionine synthase domain"/>
    <property type="match status" value="1"/>
</dbReference>
<proteinExistence type="inferred from homology"/>
<evidence type="ECO:0000259" key="4">
    <source>
        <dbReference type="PROSITE" id="PS51332"/>
    </source>
</evidence>
<name>A0A381UGL8_9ZZZZ</name>
<protein>
    <recommendedName>
        <fullName evidence="7">B12-binding domain-containing protein</fullName>
    </recommendedName>
</protein>
<accession>A0A381UGL8</accession>
<dbReference type="PANTHER" id="PTHR45833:SF1">
    <property type="entry name" value="METHIONINE SYNTHASE"/>
    <property type="match status" value="1"/>
</dbReference>
<dbReference type="GO" id="GO:0005829">
    <property type="term" value="C:cytosol"/>
    <property type="evidence" value="ECO:0007669"/>
    <property type="project" value="TreeGrafter"/>
</dbReference>
<organism evidence="6">
    <name type="scientific">marine metagenome</name>
    <dbReference type="NCBI Taxonomy" id="408172"/>
    <lineage>
        <taxon>unclassified sequences</taxon>
        <taxon>metagenomes</taxon>
        <taxon>ecological metagenomes</taxon>
    </lineage>
</organism>
<keyword evidence="2" id="KW-0479">Metal-binding</keyword>
<evidence type="ECO:0000256" key="1">
    <source>
        <dbReference type="ARBA" id="ARBA00010854"/>
    </source>
</evidence>
<dbReference type="InterPro" id="IPR003759">
    <property type="entry name" value="Cbl-bd_cap"/>
</dbReference>
<dbReference type="GO" id="GO:0031419">
    <property type="term" value="F:cobalamin binding"/>
    <property type="evidence" value="ECO:0007669"/>
    <property type="project" value="InterPro"/>
</dbReference>
<comment type="similarity">
    <text evidence="1">Belongs to the methylamine corrinoid protein family.</text>
</comment>
<feature type="domain" description="B12-binding N-terminal" evidence="5">
    <location>
        <begin position="1"/>
        <end position="88"/>
    </location>
</feature>
<dbReference type="InterPro" id="IPR036724">
    <property type="entry name" value="Cobalamin-bd_sf"/>
</dbReference>
<evidence type="ECO:0000256" key="3">
    <source>
        <dbReference type="ARBA" id="ARBA00023285"/>
    </source>
</evidence>
<dbReference type="Pfam" id="PF02607">
    <property type="entry name" value="B12-binding_2"/>
    <property type="match status" value="1"/>
</dbReference>
<dbReference type="SUPFAM" id="SSF52242">
    <property type="entry name" value="Cobalamin (vitamin B12)-binding domain"/>
    <property type="match status" value="1"/>
</dbReference>
<evidence type="ECO:0000313" key="6">
    <source>
        <dbReference type="EMBL" id="SVA26881.1"/>
    </source>
</evidence>
<dbReference type="SMART" id="SM01018">
    <property type="entry name" value="B12-binding_2"/>
    <property type="match status" value="1"/>
</dbReference>
<dbReference type="EMBL" id="UINC01006329">
    <property type="protein sequence ID" value="SVA26881.1"/>
    <property type="molecule type" value="Genomic_DNA"/>
</dbReference>
<dbReference type="CDD" id="cd02070">
    <property type="entry name" value="corrinoid_protein_B12-BD"/>
    <property type="match status" value="1"/>
</dbReference>
<dbReference type="PANTHER" id="PTHR45833">
    <property type="entry name" value="METHIONINE SYNTHASE"/>
    <property type="match status" value="1"/>
</dbReference>
<feature type="domain" description="B12-binding" evidence="4">
    <location>
        <begin position="89"/>
        <end position="215"/>
    </location>
</feature>
<evidence type="ECO:0000259" key="5">
    <source>
        <dbReference type="PROSITE" id="PS51337"/>
    </source>
</evidence>
<dbReference type="AlphaFoldDB" id="A0A381UGL8"/>
<reference evidence="6" key="1">
    <citation type="submission" date="2018-05" db="EMBL/GenBank/DDBJ databases">
        <authorList>
            <person name="Lanie J.A."/>
            <person name="Ng W.-L."/>
            <person name="Kazmierczak K.M."/>
            <person name="Andrzejewski T.M."/>
            <person name="Davidsen T.M."/>
            <person name="Wayne K.J."/>
            <person name="Tettelin H."/>
            <person name="Glass J.I."/>
            <person name="Rusch D."/>
            <person name="Podicherti R."/>
            <person name="Tsui H.-C.T."/>
            <person name="Winkler M.E."/>
        </authorList>
    </citation>
    <scope>NUCLEOTIDE SEQUENCE</scope>
</reference>
<dbReference type="InterPro" id="IPR050554">
    <property type="entry name" value="Met_Synthase/Corrinoid"/>
</dbReference>
<dbReference type="Gene3D" id="3.40.50.280">
    <property type="entry name" value="Cobalamin-binding domain"/>
    <property type="match status" value="1"/>
</dbReference>
<evidence type="ECO:0000256" key="2">
    <source>
        <dbReference type="ARBA" id="ARBA00022723"/>
    </source>
</evidence>
<dbReference type="FunFam" id="3.40.50.280:FF:000003">
    <property type="entry name" value="Dimethylamine methyltransferase corrinoid protein"/>
    <property type="match status" value="1"/>
</dbReference>
<dbReference type="PROSITE" id="PS51332">
    <property type="entry name" value="B12_BINDING"/>
    <property type="match status" value="1"/>
</dbReference>
<dbReference type="GO" id="GO:0008705">
    <property type="term" value="F:methionine synthase activity"/>
    <property type="evidence" value="ECO:0007669"/>
    <property type="project" value="TreeGrafter"/>
</dbReference>
<keyword evidence="3" id="KW-0170">Cobalt</keyword>
<dbReference type="GO" id="GO:0046653">
    <property type="term" value="P:tetrahydrofolate metabolic process"/>
    <property type="evidence" value="ECO:0007669"/>
    <property type="project" value="TreeGrafter"/>
</dbReference>
<dbReference type="Pfam" id="PF02310">
    <property type="entry name" value="B12-binding"/>
    <property type="match status" value="1"/>
</dbReference>
<gene>
    <name evidence="6" type="ORF">METZ01_LOCUS79735</name>
</gene>
<dbReference type="GO" id="GO:0046872">
    <property type="term" value="F:metal ion binding"/>
    <property type="evidence" value="ECO:0007669"/>
    <property type="project" value="UniProtKB-KW"/>
</dbReference>
<dbReference type="Gene3D" id="1.10.1240.10">
    <property type="entry name" value="Methionine synthase domain"/>
    <property type="match status" value="1"/>
</dbReference>
<dbReference type="GO" id="GO:0050667">
    <property type="term" value="P:homocysteine metabolic process"/>
    <property type="evidence" value="ECO:0007669"/>
    <property type="project" value="TreeGrafter"/>
</dbReference>
<dbReference type="PROSITE" id="PS51337">
    <property type="entry name" value="B12_BINDING_NTER"/>
    <property type="match status" value="1"/>
</dbReference>